<feature type="region of interest" description="Disordered" evidence="2">
    <location>
        <begin position="403"/>
        <end position="495"/>
    </location>
</feature>
<dbReference type="GO" id="GO:0005829">
    <property type="term" value="C:cytosol"/>
    <property type="evidence" value="ECO:0007669"/>
    <property type="project" value="TreeGrafter"/>
</dbReference>
<feature type="region of interest" description="Disordered" evidence="2">
    <location>
        <begin position="1266"/>
        <end position="1349"/>
    </location>
</feature>
<feature type="region of interest" description="Disordered" evidence="2">
    <location>
        <begin position="357"/>
        <end position="390"/>
    </location>
</feature>
<dbReference type="Proteomes" id="UP000694548">
    <property type="component" value="Chromosome sgr06"/>
</dbReference>
<feature type="compositionally biased region" description="Polar residues" evidence="2">
    <location>
        <begin position="1035"/>
        <end position="1053"/>
    </location>
</feature>
<feature type="compositionally biased region" description="Basic and acidic residues" evidence="2">
    <location>
        <begin position="1530"/>
        <end position="1540"/>
    </location>
</feature>
<reference evidence="3" key="1">
    <citation type="submission" date="2014-08" db="EMBL/GenBank/DDBJ databases">
        <authorList>
            <person name="Senf B."/>
            <person name="Petzold A."/>
            <person name="Downie B.R."/>
            <person name="Koch P."/>
            <person name="Platzer M."/>
        </authorList>
    </citation>
    <scope>NUCLEOTIDE SEQUENCE [LARGE SCALE GENOMIC DNA]</scope>
    <source>
        <strain evidence="3">GRZ</strain>
    </source>
</reference>
<dbReference type="PANTHER" id="PTHR21553">
    <property type="entry name" value="ALMS1-RELATED"/>
    <property type="match status" value="1"/>
</dbReference>
<accession>A0A8C6KGG5</accession>
<feature type="region of interest" description="Disordered" evidence="2">
    <location>
        <begin position="1369"/>
        <end position="1407"/>
    </location>
</feature>
<feature type="region of interest" description="Disordered" evidence="2">
    <location>
        <begin position="651"/>
        <end position="676"/>
    </location>
</feature>
<dbReference type="GO" id="GO:0005814">
    <property type="term" value="C:centriole"/>
    <property type="evidence" value="ECO:0007669"/>
    <property type="project" value="TreeGrafter"/>
</dbReference>
<evidence type="ECO:0000313" key="3">
    <source>
        <dbReference type="Ensembl" id="ENSNFUP00015005515.1"/>
    </source>
</evidence>
<name>A0A8C6KGG5_NOTFU</name>
<evidence type="ECO:0000256" key="2">
    <source>
        <dbReference type="SAM" id="MobiDB-lite"/>
    </source>
</evidence>
<feature type="coiled-coil region" evidence="1">
    <location>
        <begin position="211"/>
        <end position="248"/>
    </location>
</feature>
<feature type="compositionally biased region" description="Polar residues" evidence="2">
    <location>
        <begin position="1313"/>
        <end position="1325"/>
    </location>
</feature>
<evidence type="ECO:0008006" key="5">
    <source>
        <dbReference type="Google" id="ProtNLM"/>
    </source>
</evidence>
<protein>
    <recommendedName>
        <fullName evidence="5">Centrosomal protein of 295 kDa</fullName>
    </recommendedName>
</protein>
<keyword evidence="1" id="KW-0175">Coiled coil</keyword>
<proteinExistence type="predicted"/>
<evidence type="ECO:0000256" key="1">
    <source>
        <dbReference type="SAM" id="Coils"/>
    </source>
</evidence>
<feature type="compositionally biased region" description="Polar residues" evidence="2">
    <location>
        <begin position="1060"/>
        <end position="1080"/>
    </location>
</feature>
<dbReference type="GeneTree" id="ENSGT00940000153123"/>
<feature type="compositionally biased region" description="Basic and acidic residues" evidence="2">
    <location>
        <begin position="1288"/>
        <end position="1300"/>
    </location>
</feature>
<evidence type="ECO:0000313" key="4">
    <source>
        <dbReference type="Proteomes" id="UP000694548"/>
    </source>
</evidence>
<feature type="compositionally biased region" description="Basic and acidic residues" evidence="2">
    <location>
        <begin position="482"/>
        <end position="495"/>
    </location>
</feature>
<feature type="region of interest" description="Disordered" evidence="2">
    <location>
        <begin position="700"/>
        <end position="749"/>
    </location>
</feature>
<dbReference type="PANTHER" id="PTHR21553:SF26">
    <property type="entry name" value="ALMS MOTIF DOMAIN-CONTAINING PROTEIN"/>
    <property type="match status" value="1"/>
</dbReference>
<reference evidence="3" key="2">
    <citation type="submission" date="2025-08" db="UniProtKB">
        <authorList>
            <consortium name="Ensembl"/>
        </authorList>
    </citation>
    <scope>IDENTIFICATION</scope>
</reference>
<dbReference type="GO" id="GO:0005813">
    <property type="term" value="C:centrosome"/>
    <property type="evidence" value="ECO:0007669"/>
    <property type="project" value="TreeGrafter"/>
</dbReference>
<feature type="region of interest" description="Disordered" evidence="2">
    <location>
        <begin position="1516"/>
        <end position="1540"/>
    </location>
</feature>
<reference evidence="3" key="3">
    <citation type="submission" date="2025-09" db="UniProtKB">
        <authorList>
            <consortium name="Ensembl"/>
        </authorList>
    </citation>
    <scope>IDENTIFICATION</scope>
</reference>
<feature type="coiled-coil region" evidence="1">
    <location>
        <begin position="1679"/>
        <end position="1706"/>
    </location>
</feature>
<dbReference type="Ensembl" id="ENSNFUT00015005816.1">
    <property type="protein sequence ID" value="ENSNFUP00015005515.1"/>
    <property type="gene ID" value="ENSNFUG00015002758.1"/>
</dbReference>
<feature type="compositionally biased region" description="Polar residues" evidence="2">
    <location>
        <begin position="546"/>
        <end position="556"/>
    </location>
</feature>
<gene>
    <name evidence="3" type="primary">cep295</name>
</gene>
<feature type="compositionally biased region" description="Polar residues" evidence="2">
    <location>
        <begin position="407"/>
        <end position="422"/>
    </location>
</feature>
<feature type="coiled-coil region" evidence="1">
    <location>
        <begin position="757"/>
        <end position="816"/>
    </location>
</feature>
<dbReference type="GO" id="GO:0046599">
    <property type="term" value="P:regulation of centriole replication"/>
    <property type="evidence" value="ECO:0007669"/>
    <property type="project" value="TreeGrafter"/>
</dbReference>
<keyword evidence="4" id="KW-1185">Reference proteome</keyword>
<feature type="coiled-coil region" evidence="1">
    <location>
        <begin position="65"/>
        <end position="135"/>
    </location>
</feature>
<feature type="region of interest" description="Disordered" evidence="2">
    <location>
        <begin position="1008"/>
        <end position="1091"/>
    </location>
</feature>
<feature type="compositionally biased region" description="Acidic residues" evidence="2">
    <location>
        <begin position="1516"/>
        <end position="1529"/>
    </location>
</feature>
<sequence>MKGKVSRLRLSPNEEARIIREEHERRRKLRIQQVREQQRYIAQQIRRKVEQRRQHELQLLEKELRENWEREHGEKLQTLERLYQESLQLVGQSHRSAKENEPDLTAMVQKEEENHAKAEERFREALKELKTQKIKDHERQSQSIGARKKALQVEKERSAKVASLPPPAPNLIQNIDPKKPRTGRRYDPSFFANTYYHMIESAIETEAEAIQINAHEEAQLEERRLQGLQEEETRRREEQVEKARLRGRQALRREHLVQARERFLVELEHLHQTDLLRRRQQVSQMQPQIFQPLYKRQETREDFQREMEFAFEDMYTGERRVKGDLVIQLVPEPLPALSASSHDQELDVTLDETAVPEAESAQNDSEQEVGSSEKETSAEVEPSKPAPRRALRKLLDRIRSQRDEWINNGSQDSAADSPTIFTEQIPDRDTTIESGSLPSEEKDKQTPFELRKSTIPPPGMEPINQPDHLLPDPLASSIQQFEEQKKREEELEKEKQQQLFLLQELEEQKAKLEQMLLEAQQERERLKAAVTREAALNQPEAPVRNQEVSPGSTTESVPPAGEDDHTRRIREYQQRLLEQNRVHQRSVEVARQRLEEYQRALQIRHNMSSRSFLPGVIQSPVRGFNCSIPVHLHPTPAGRPSAQNQPQIFMDTATTSSSPPCPASSGSKSLLEESASNTLKMQGADVCDQLADSIMKRVTEHLPERLRPSPVSKEQLSTAHDSTISQSTSDPSPSISSGAPLDPGLQPVSLFSREDGMEQQKRELQEARIRVVEKREAVVQQQKLQEEERQRKMVEMEQMRRQKETLQALIKTNEQHVSDLPSERLESEEIGQNRLRLLASLLRTIEESNGGSLSHLEEPEDMEDPVQVAVPLGPPQISDFPSRHFHPRALKPPVTRMKMGFKEIMEPHELSVIQEAETPVNISQVAGPEDVNINLCIADPSLQDESISFVSSDGTPSVCSSGQRAAERRVASETSSHLVWRERLLSGAGSPPRAPDFVSILKTMSPLSSDSGRGADFSGLANASYRSPTEPLGSSPRSECLSTTISSGSYVTTDPERNVNTDTILSSKQRSGADLSNVSSPPCPTLRTEENSSAGCSPLSAVFNGHSIQSIIDKYTRELDVSLSAAGTAAGRRTDDEISTSHLSLLSHSAGTQRSVLERFSAEGSFLTEDHTQDSFRPLIGHLTDQSSCLAADQRESALEQLVGQPSAHSSIIGHLPGTSASPSFDRGGWDSTLSRMIGRLSNLPSSHWLSPGNDFTAGQLTGQMLAESSSLEESRMRPLAEELDESADQHSRNSEEHHVAVCVSTEEGVLSPGTSPSEASSHSTPFPAVSQHLQDPTSPGNRAKEDSFHPLPAEITHNETADSSMTFHFPQHNLSDVPEGLPSQHNVSTPSVDAFSSPEQLRTEDPNCCAASSSFHGSFSQLVISEHPPQDSVVIVSPNLKANEEQNSCTLSNLTMCDDAPGPEMADSVVVMSGGNENWGDSPASDDRLTSASERGILEQSEITLVSLTDTTVQDEEVTVTEEEEDLPEETRTDNQEGHEMMGLESTLSCNETPEKNCQTLPVTVLEFQWGPGEDLQNVFQQRRDALLLRSNRRVEEIKAKGACAKSQRKRQAPFKGSESAKASGGLPVTCVEKASPEPQQKTETRAKTHVQPQVRNFRLKNADKVKICTPEQRKHNLSEMHIRTQRLYEQLEEVKQQKTKTRQEDYAKNRMKAKEFHKVIFNFIPKNSVLLTFVLTMNFSLHRKRYRSFVPSRLDSDIKSSSSHYLSVLI</sequence>
<feature type="compositionally biased region" description="Basic and acidic residues" evidence="2">
    <location>
        <begin position="439"/>
        <end position="452"/>
    </location>
</feature>
<feature type="compositionally biased region" description="Polar residues" evidence="2">
    <location>
        <begin position="1332"/>
        <end position="1341"/>
    </location>
</feature>
<feature type="region of interest" description="Disordered" evidence="2">
    <location>
        <begin position="540"/>
        <end position="564"/>
    </location>
</feature>
<feature type="compositionally biased region" description="Polar residues" evidence="2">
    <location>
        <begin position="360"/>
        <end position="370"/>
    </location>
</feature>
<organism evidence="3 4">
    <name type="scientific">Nothobranchius furzeri</name>
    <name type="common">Turquoise killifish</name>
    <dbReference type="NCBI Taxonomy" id="105023"/>
    <lineage>
        <taxon>Eukaryota</taxon>
        <taxon>Metazoa</taxon>
        <taxon>Chordata</taxon>
        <taxon>Craniata</taxon>
        <taxon>Vertebrata</taxon>
        <taxon>Euteleostomi</taxon>
        <taxon>Actinopterygii</taxon>
        <taxon>Neopterygii</taxon>
        <taxon>Teleostei</taxon>
        <taxon>Neoteleostei</taxon>
        <taxon>Acanthomorphata</taxon>
        <taxon>Ovalentaria</taxon>
        <taxon>Atherinomorphae</taxon>
        <taxon>Cyprinodontiformes</taxon>
        <taxon>Nothobranchiidae</taxon>
        <taxon>Nothobranchius</taxon>
    </lineage>
</organism>
<feature type="region of interest" description="Disordered" evidence="2">
    <location>
        <begin position="159"/>
        <end position="183"/>
    </location>
</feature>
<feature type="compositionally biased region" description="Low complexity" evidence="2">
    <location>
        <begin position="721"/>
        <end position="737"/>
    </location>
</feature>